<keyword evidence="2" id="KW-0472">Membrane</keyword>
<dbReference type="EMBL" id="VUOB01000022">
    <property type="protein sequence ID" value="KAA2262349.1"/>
    <property type="molecule type" value="Genomic_DNA"/>
</dbReference>
<dbReference type="InterPro" id="IPR000160">
    <property type="entry name" value="GGDEF_dom"/>
</dbReference>
<dbReference type="PANTHER" id="PTHR45138">
    <property type="entry name" value="REGULATORY COMPONENTS OF SENSORY TRANSDUCTION SYSTEM"/>
    <property type="match status" value="1"/>
</dbReference>
<reference evidence="4 5" key="1">
    <citation type="submission" date="2019-09" db="EMBL/GenBank/DDBJ databases">
        <title>Goodfellowia gen. nov., a new genus of the Pseudonocardineae related to Actinoalloteichus, containing Goodfellowia coeruleoviolacea gen. nov., comb. nov. gen. nov., comb. nov.</title>
        <authorList>
            <person name="Labeda D."/>
        </authorList>
    </citation>
    <scope>NUCLEOTIDE SEQUENCE [LARGE SCALE GENOMIC DNA]</scope>
    <source>
        <strain evidence="4 5">AN110305</strain>
    </source>
</reference>
<feature type="domain" description="GGDEF" evidence="3">
    <location>
        <begin position="352"/>
        <end position="506"/>
    </location>
</feature>
<dbReference type="CDD" id="cd01949">
    <property type="entry name" value="GGDEF"/>
    <property type="match status" value="1"/>
</dbReference>
<organism evidence="4 5">
    <name type="scientific">Solihabitans fulvus</name>
    <dbReference type="NCBI Taxonomy" id="1892852"/>
    <lineage>
        <taxon>Bacteria</taxon>
        <taxon>Bacillati</taxon>
        <taxon>Actinomycetota</taxon>
        <taxon>Actinomycetes</taxon>
        <taxon>Pseudonocardiales</taxon>
        <taxon>Pseudonocardiaceae</taxon>
        <taxon>Solihabitans</taxon>
    </lineage>
</organism>
<dbReference type="Proteomes" id="UP000323454">
    <property type="component" value="Unassembled WGS sequence"/>
</dbReference>
<dbReference type="PROSITE" id="PS50887">
    <property type="entry name" value="GGDEF"/>
    <property type="match status" value="1"/>
</dbReference>
<feature type="region of interest" description="Disordered" evidence="1">
    <location>
        <begin position="1"/>
        <end position="21"/>
    </location>
</feature>
<comment type="caution">
    <text evidence="4">The sequence shown here is derived from an EMBL/GenBank/DDBJ whole genome shotgun (WGS) entry which is preliminary data.</text>
</comment>
<feature type="transmembrane region" description="Helical" evidence="2">
    <location>
        <begin position="103"/>
        <end position="120"/>
    </location>
</feature>
<sequence>MGFTTHGRNARHSPPAIPGDAQPLSVAGLGCVAGDRVEQTRLSRILTGQRHIWGNRTLTDPRAWQLWSLPGKAVAYVLCFEVAVLAGVVWLVATGGVPGHADWLRFGTLAAAIVVHLSVVKRAEEDRRDSAAGPHFTLTSVWMFAAVVVLPAALAVLVAVLIRALTYPIARRQPYRYLFSSAEMLGSMLAASTLVRVTGVQAHAGVTGLRDLLVIAVFVLAGAVYYGAQALAVGGAMKLTLPATAWRDVLGTRSENLMEMITLAGGAILGLLMSGHWAAPLLVVLPLSYANRMLDDARQRQQHLERLVREQYQAHQRLSKDAHTDFRTGLLNSNGLAEQAGRLVTRCRELGNEVTVLAIDLDHFKRINDSWGHPAGNAVLAEIGRILREKLRPGDLAGRDGGEEFVVVLADTTLAAGVAAAERIRHAIGALAVPTTDKHSNAITLLGRGEATPAECRDELRAISASIGVASIPTCGATMATAQHVADTALYEAKENGRNQVRAAEVGEVEKPVPAPRSGDQVESALF</sequence>
<feature type="transmembrane region" description="Helical" evidence="2">
    <location>
        <begin position="73"/>
        <end position="97"/>
    </location>
</feature>
<reference evidence="4 5" key="2">
    <citation type="submission" date="2019-09" db="EMBL/GenBank/DDBJ databases">
        <authorList>
            <person name="Jin C."/>
        </authorList>
    </citation>
    <scope>NUCLEOTIDE SEQUENCE [LARGE SCALE GENOMIC DNA]</scope>
    <source>
        <strain evidence="4 5">AN110305</strain>
    </source>
</reference>
<protein>
    <submittedName>
        <fullName evidence="4">GGDEF domain-containing protein</fullName>
    </submittedName>
</protein>
<feature type="region of interest" description="Disordered" evidence="1">
    <location>
        <begin position="507"/>
        <end position="527"/>
    </location>
</feature>
<dbReference type="PANTHER" id="PTHR45138:SF9">
    <property type="entry name" value="DIGUANYLATE CYCLASE DGCM-RELATED"/>
    <property type="match status" value="1"/>
</dbReference>
<keyword evidence="5" id="KW-1185">Reference proteome</keyword>
<dbReference type="GO" id="GO:1902201">
    <property type="term" value="P:negative regulation of bacterial-type flagellum-dependent cell motility"/>
    <property type="evidence" value="ECO:0007669"/>
    <property type="project" value="TreeGrafter"/>
</dbReference>
<gene>
    <name evidence="4" type="ORF">F0L68_13855</name>
</gene>
<dbReference type="NCBIfam" id="TIGR00254">
    <property type="entry name" value="GGDEF"/>
    <property type="match status" value="1"/>
</dbReference>
<name>A0A5B2XH05_9PSEU</name>
<proteinExistence type="predicted"/>
<evidence type="ECO:0000256" key="1">
    <source>
        <dbReference type="SAM" id="MobiDB-lite"/>
    </source>
</evidence>
<evidence type="ECO:0000313" key="5">
    <source>
        <dbReference type="Proteomes" id="UP000323454"/>
    </source>
</evidence>
<feature type="transmembrane region" description="Helical" evidence="2">
    <location>
        <begin position="177"/>
        <end position="200"/>
    </location>
</feature>
<evidence type="ECO:0000313" key="4">
    <source>
        <dbReference type="EMBL" id="KAA2262349.1"/>
    </source>
</evidence>
<dbReference type="OrthoDB" id="23692at2"/>
<keyword evidence="2" id="KW-1133">Transmembrane helix</keyword>
<dbReference type="GO" id="GO:0052621">
    <property type="term" value="F:diguanylate cyclase activity"/>
    <property type="evidence" value="ECO:0007669"/>
    <property type="project" value="TreeGrafter"/>
</dbReference>
<accession>A0A5B2XH05</accession>
<keyword evidence="2" id="KW-0812">Transmembrane</keyword>
<evidence type="ECO:0000256" key="2">
    <source>
        <dbReference type="SAM" id="Phobius"/>
    </source>
</evidence>
<dbReference type="SMART" id="SM00267">
    <property type="entry name" value="GGDEF"/>
    <property type="match status" value="1"/>
</dbReference>
<dbReference type="GO" id="GO:0005886">
    <property type="term" value="C:plasma membrane"/>
    <property type="evidence" value="ECO:0007669"/>
    <property type="project" value="TreeGrafter"/>
</dbReference>
<dbReference type="InterPro" id="IPR043128">
    <property type="entry name" value="Rev_trsase/Diguanyl_cyclase"/>
</dbReference>
<dbReference type="InterPro" id="IPR050469">
    <property type="entry name" value="Diguanylate_Cyclase"/>
</dbReference>
<feature type="transmembrane region" description="Helical" evidence="2">
    <location>
        <begin position="212"/>
        <end position="237"/>
    </location>
</feature>
<dbReference type="SUPFAM" id="SSF55073">
    <property type="entry name" value="Nucleotide cyclase"/>
    <property type="match status" value="1"/>
</dbReference>
<dbReference type="InterPro" id="IPR029787">
    <property type="entry name" value="Nucleotide_cyclase"/>
</dbReference>
<feature type="transmembrane region" description="Helical" evidence="2">
    <location>
        <begin position="141"/>
        <end position="165"/>
    </location>
</feature>
<dbReference type="Pfam" id="PF00990">
    <property type="entry name" value="GGDEF"/>
    <property type="match status" value="1"/>
</dbReference>
<feature type="transmembrane region" description="Helical" evidence="2">
    <location>
        <begin position="257"/>
        <end position="290"/>
    </location>
</feature>
<dbReference type="GO" id="GO:0043709">
    <property type="term" value="P:cell adhesion involved in single-species biofilm formation"/>
    <property type="evidence" value="ECO:0007669"/>
    <property type="project" value="TreeGrafter"/>
</dbReference>
<evidence type="ECO:0000259" key="3">
    <source>
        <dbReference type="PROSITE" id="PS50887"/>
    </source>
</evidence>
<dbReference type="FunFam" id="3.30.70.270:FF:000001">
    <property type="entry name" value="Diguanylate cyclase domain protein"/>
    <property type="match status" value="1"/>
</dbReference>
<dbReference type="AlphaFoldDB" id="A0A5B2XH05"/>
<dbReference type="Gene3D" id="3.30.70.270">
    <property type="match status" value="1"/>
</dbReference>